<dbReference type="NCBIfam" id="TIGR03123">
    <property type="entry name" value="one_C_unchar_1"/>
    <property type="match status" value="1"/>
</dbReference>
<dbReference type="RefSeq" id="WP_317137798.1">
    <property type="nucleotide sequence ID" value="NZ_CP043875.1"/>
</dbReference>
<protein>
    <submittedName>
        <fullName evidence="2">H4MPT-linked C1 transfer pathway protein</fullName>
    </submittedName>
</protein>
<evidence type="ECO:0000259" key="1">
    <source>
        <dbReference type="Pfam" id="PF01968"/>
    </source>
</evidence>
<dbReference type="GO" id="GO:0016787">
    <property type="term" value="F:hydrolase activity"/>
    <property type="evidence" value="ECO:0007669"/>
    <property type="project" value="InterPro"/>
</dbReference>
<dbReference type="InterPro" id="IPR002756">
    <property type="entry name" value="MfnF"/>
</dbReference>
<dbReference type="Pfam" id="PF01968">
    <property type="entry name" value="Hydantoinase_A"/>
    <property type="match status" value="1"/>
</dbReference>
<evidence type="ECO:0000313" key="3">
    <source>
        <dbReference type="Proteomes" id="UP001301797"/>
    </source>
</evidence>
<accession>A0AA97I321</accession>
<name>A0AA97I321_9EURY</name>
<dbReference type="Proteomes" id="UP001301797">
    <property type="component" value="Chromosome"/>
</dbReference>
<evidence type="ECO:0000313" key="2">
    <source>
        <dbReference type="EMBL" id="WOF16213.1"/>
    </source>
</evidence>
<dbReference type="GeneID" id="85229627"/>
<dbReference type="EMBL" id="CP043875">
    <property type="protein sequence ID" value="WOF16213.1"/>
    <property type="molecule type" value="Genomic_DNA"/>
</dbReference>
<dbReference type="KEGG" id="mefw:F1737_05570"/>
<sequence length="311" mass="33897">MSDIIGVDVGGANLKIVDGDSVVIHYCPMWQDSPLTEILRPYSHKKAAVVMSGELADGFKNKEEGIRFIVDSVKAGIPDSVFYGMDGCFHEDPTALLAAANWLASADFLQEDYPDAVFVDMGSTTTDIIPLNSFDSLKGLTDLDRLRKGYMVYTGTLRTTVPAVLRSAIVNGFETLVSSEYFAQSADVHLVLGNISEDDYSTPTADGTGTSYGECLQRLSRVVCSDLSEIGEKGALSIAQAFYDEQKYQIKRQVERVMEETGASSVVAAGIGSHIISEIFNCRDLSKEMGVYSDAMPAYAVREVAERKERC</sequence>
<organism evidence="2 3">
    <name type="scientific">Methanochimaera problematica</name>
    <dbReference type="NCBI Taxonomy" id="2609417"/>
    <lineage>
        <taxon>Archaea</taxon>
        <taxon>Methanobacteriati</taxon>
        <taxon>Methanobacteriota</taxon>
        <taxon>Stenosarchaea group</taxon>
        <taxon>Methanomicrobia</taxon>
        <taxon>Methanomicrobiales</taxon>
        <taxon>Methanomicrobiaceae</taxon>
        <taxon>Methanochimaera</taxon>
    </lineage>
</organism>
<gene>
    <name evidence="2" type="ORF">F1737_05570</name>
</gene>
<proteinExistence type="predicted"/>
<dbReference type="Gene3D" id="3.30.420.190">
    <property type="entry name" value="conserved archaeal protein q6m145"/>
    <property type="match status" value="1"/>
</dbReference>
<keyword evidence="3" id="KW-1185">Reference proteome</keyword>
<dbReference type="Gene3D" id="3.30.420.40">
    <property type="match status" value="1"/>
</dbReference>
<feature type="domain" description="Hydantoinase A/oxoprolinase" evidence="1">
    <location>
        <begin position="48"/>
        <end position="279"/>
    </location>
</feature>
<reference evidence="2 3" key="1">
    <citation type="submission" date="2019-09" db="EMBL/GenBank/DDBJ databases">
        <title>The complete genome of Methanoplanus sp. FWC-SCC4.</title>
        <authorList>
            <person name="Chen S.-C."/>
            <person name="Zhou Y.-Z."/>
            <person name="Lai M.-C."/>
        </authorList>
    </citation>
    <scope>NUCLEOTIDE SEQUENCE [LARGE SCALE GENOMIC DNA]</scope>
    <source>
        <strain evidence="2 3">FWC-SCC4</strain>
    </source>
</reference>
<dbReference type="InterPro" id="IPR002821">
    <property type="entry name" value="Hydantoinase_A"/>
</dbReference>
<dbReference type="AlphaFoldDB" id="A0AA97I321"/>